<evidence type="ECO:0000313" key="3">
    <source>
        <dbReference type="Proteomes" id="UP000027222"/>
    </source>
</evidence>
<dbReference type="AlphaFoldDB" id="A0A067TD27"/>
<name>A0A067TD27_GALM3</name>
<gene>
    <name evidence="2" type="ORF">GALMADRAFT_136102</name>
</gene>
<proteinExistence type="predicted"/>
<accession>A0A067TD27</accession>
<keyword evidence="1" id="KW-0472">Membrane</keyword>
<keyword evidence="3" id="KW-1185">Reference proteome</keyword>
<dbReference type="Proteomes" id="UP000027222">
    <property type="component" value="Unassembled WGS sequence"/>
</dbReference>
<evidence type="ECO:0000313" key="2">
    <source>
        <dbReference type="EMBL" id="KDR81041.1"/>
    </source>
</evidence>
<keyword evidence="1" id="KW-0812">Transmembrane</keyword>
<dbReference type="EMBL" id="KL142371">
    <property type="protein sequence ID" value="KDR81041.1"/>
    <property type="molecule type" value="Genomic_DNA"/>
</dbReference>
<feature type="transmembrane region" description="Helical" evidence="1">
    <location>
        <begin position="6"/>
        <end position="24"/>
    </location>
</feature>
<keyword evidence="1" id="KW-1133">Transmembrane helix</keyword>
<evidence type="ECO:0000256" key="1">
    <source>
        <dbReference type="SAM" id="Phobius"/>
    </source>
</evidence>
<reference evidence="3" key="1">
    <citation type="journal article" date="2014" name="Proc. Natl. Acad. Sci. U.S.A.">
        <title>Extensive sampling of basidiomycete genomes demonstrates inadequacy of the white-rot/brown-rot paradigm for wood decay fungi.</title>
        <authorList>
            <person name="Riley R."/>
            <person name="Salamov A.A."/>
            <person name="Brown D.W."/>
            <person name="Nagy L.G."/>
            <person name="Floudas D."/>
            <person name="Held B.W."/>
            <person name="Levasseur A."/>
            <person name="Lombard V."/>
            <person name="Morin E."/>
            <person name="Otillar R."/>
            <person name="Lindquist E.A."/>
            <person name="Sun H."/>
            <person name="LaButti K.M."/>
            <person name="Schmutz J."/>
            <person name="Jabbour D."/>
            <person name="Luo H."/>
            <person name="Baker S.E."/>
            <person name="Pisabarro A.G."/>
            <person name="Walton J.D."/>
            <person name="Blanchette R.A."/>
            <person name="Henrissat B."/>
            <person name="Martin F."/>
            <person name="Cullen D."/>
            <person name="Hibbett D.S."/>
            <person name="Grigoriev I.V."/>
        </authorList>
    </citation>
    <scope>NUCLEOTIDE SEQUENCE [LARGE SCALE GENOMIC DNA]</scope>
    <source>
        <strain evidence="3">CBS 339.88</strain>
    </source>
</reference>
<sequence length="155" mass="16872">MELVTSSLPSFKFIFCIVVAEILTKTFMNTLILYLISTELLASILFLVELTTFVALGFNFSHVFLSYMMGAIHAMSFLANLDARRNASLMTGVILVDSSGGTAARALHTGDTVSGGPWQVKVNPRLDEKTQTQFTTIQSSDSGAIETVLSNRRGL</sequence>
<feature type="transmembrane region" description="Helical" evidence="1">
    <location>
        <begin position="31"/>
        <end position="58"/>
    </location>
</feature>
<dbReference type="HOGENOM" id="CLU_1695609_0_0_1"/>
<organism evidence="2 3">
    <name type="scientific">Galerina marginata (strain CBS 339.88)</name>
    <dbReference type="NCBI Taxonomy" id="685588"/>
    <lineage>
        <taxon>Eukaryota</taxon>
        <taxon>Fungi</taxon>
        <taxon>Dikarya</taxon>
        <taxon>Basidiomycota</taxon>
        <taxon>Agaricomycotina</taxon>
        <taxon>Agaricomycetes</taxon>
        <taxon>Agaricomycetidae</taxon>
        <taxon>Agaricales</taxon>
        <taxon>Agaricineae</taxon>
        <taxon>Strophariaceae</taxon>
        <taxon>Galerina</taxon>
    </lineage>
</organism>
<protein>
    <submittedName>
        <fullName evidence="2">Uncharacterized protein</fullName>
    </submittedName>
</protein>